<organism evidence="8 9">
    <name type="scientific">Tetracentron sinense</name>
    <name type="common">Spur-leaf</name>
    <dbReference type="NCBI Taxonomy" id="13715"/>
    <lineage>
        <taxon>Eukaryota</taxon>
        <taxon>Viridiplantae</taxon>
        <taxon>Streptophyta</taxon>
        <taxon>Embryophyta</taxon>
        <taxon>Tracheophyta</taxon>
        <taxon>Spermatophyta</taxon>
        <taxon>Magnoliopsida</taxon>
        <taxon>Trochodendrales</taxon>
        <taxon>Trochodendraceae</taxon>
        <taxon>Tetracentron</taxon>
    </lineage>
</organism>
<evidence type="ECO:0000256" key="2">
    <source>
        <dbReference type="ARBA" id="ARBA00023043"/>
    </source>
</evidence>
<dbReference type="CDD" id="cd23129">
    <property type="entry name" value="RING-HC_XBAT35-like"/>
    <property type="match status" value="1"/>
</dbReference>
<evidence type="ECO:0000313" key="7">
    <source>
        <dbReference type="EMBL" id="KAF8401882.1"/>
    </source>
</evidence>
<dbReference type="Gene3D" id="3.30.40.10">
    <property type="entry name" value="Zinc/RING finger domain, C3HC4 (zinc finger)"/>
    <property type="match status" value="1"/>
</dbReference>
<dbReference type="InterPro" id="IPR002110">
    <property type="entry name" value="Ankyrin_rpt"/>
</dbReference>
<evidence type="ECO:0000256" key="5">
    <source>
        <dbReference type="SAM" id="MobiDB-lite"/>
    </source>
</evidence>
<dbReference type="InterPro" id="IPR051637">
    <property type="entry name" value="Ank_repeat_dom-contain_49"/>
</dbReference>
<dbReference type="PANTHER" id="PTHR24180">
    <property type="entry name" value="CYCLIN-DEPENDENT KINASE INHIBITOR 2C-RELATED"/>
    <property type="match status" value="1"/>
</dbReference>
<dbReference type="PROSITE" id="PS50297">
    <property type="entry name" value="ANK_REP_REGION"/>
    <property type="match status" value="1"/>
</dbReference>
<dbReference type="SUPFAM" id="SSF48403">
    <property type="entry name" value="Ankyrin repeat"/>
    <property type="match status" value="1"/>
</dbReference>
<dbReference type="PROSITE" id="PS50088">
    <property type="entry name" value="ANK_REPEAT"/>
    <property type="match status" value="1"/>
</dbReference>
<gene>
    <name evidence="7" type="ORF">HHK36_012832</name>
    <name evidence="8" type="ORF">HHK36_012847</name>
</gene>
<evidence type="ECO:0000256" key="4">
    <source>
        <dbReference type="PROSITE-ProRule" id="PRU00175"/>
    </source>
</evidence>
<feature type="compositionally biased region" description="Polar residues" evidence="5">
    <location>
        <begin position="353"/>
        <end position="368"/>
    </location>
</feature>
<evidence type="ECO:0000313" key="9">
    <source>
        <dbReference type="Proteomes" id="UP000655225"/>
    </source>
</evidence>
<evidence type="ECO:0000259" key="6">
    <source>
        <dbReference type="PROSITE" id="PS50089"/>
    </source>
</evidence>
<protein>
    <recommendedName>
        <fullName evidence="6">RING-type domain-containing protein</fullName>
    </recommendedName>
</protein>
<dbReference type="Gene3D" id="1.25.40.20">
    <property type="entry name" value="Ankyrin repeat-containing domain"/>
    <property type="match status" value="2"/>
</dbReference>
<dbReference type="Proteomes" id="UP000655225">
    <property type="component" value="Unassembled WGS sequence"/>
</dbReference>
<accession>A0A835DIK0</accession>
<dbReference type="SUPFAM" id="SSF57850">
    <property type="entry name" value="RING/U-box"/>
    <property type="match status" value="1"/>
</dbReference>
<evidence type="ECO:0000256" key="1">
    <source>
        <dbReference type="ARBA" id="ARBA00022737"/>
    </source>
</evidence>
<comment type="caution">
    <text evidence="8">The sequence shown here is derived from an EMBL/GenBank/DDBJ whole genome shotgun (WGS) entry which is preliminary data.</text>
</comment>
<keyword evidence="2 3" id="KW-0040">ANK repeat</keyword>
<dbReference type="PROSITE" id="PS50089">
    <property type="entry name" value="ZF_RING_2"/>
    <property type="match status" value="1"/>
</dbReference>
<feature type="repeat" description="ANK" evidence="3">
    <location>
        <begin position="39"/>
        <end position="72"/>
    </location>
</feature>
<dbReference type="SMART" id="SM00248">
    <property type="entry name" value="ANK"/>
    <property type="match status" value="2"/>
</dbReference>
<feature type="domain" description="RING-type" evidence="6">
    <location>
        <begin position="435"/>
        <end position="474"/>
    </location>
</feature>
<feature type="region of interest" description="Disordered" evidence="5">
    <location>
        <begin position="314"/>
        <end position="368"/>
    </location>
</feature>
<dbReference type="EMBL" id="JABCRI010000008">
    <property type="protein sequence ID" value="KAF8401882.1"/>
    <property type="molecule type" value="Genomic_DNA"/>
</dbReference>
<dbReference type="Pfam" id="PF12796">
    <property type="entry name" value="Ank_2"/>
    <property type="match status" value="1"/>
</dbReference>
<dbReference type="GO" id="GO:0008270">
    <property type="term" value="F:zinc ion binding"/>
    <property type="evidence" value="ECO:0007669"/>
    <property type="project" value="UniProtKB-KW"/>
</dbReference>
<evidence type="ECO:0000256" key="3">
    <source>
        <dbReference type="PROSITE-ProRule" id="PRU00023"/>
    </source>
</evidence>
<keyword evidence="4" id="KW-0479">Metal-binding</keyword>
<dbReference type="OMA" id="LIMACRK"/>
<dbReference type="EMBL" id="JABCRI010000008">
    <property type="protein sequence ID" value="KAF8401897.1"/>
    <property type="molecule type" value="Genomic_DNA"/>
</dbReference>
<proteinExistence type="predicted"/>
<dbReference type="Pfam" id="PF13920">
    <property type="entry name" value="zf-C3HC4_3"/>
    <property type="match status" value="1"/>
</dbReference>
<dbReference type="PANTHER" id="PTHR24180:SF29">
    <property type="entry name" value="E3 UBIQUITIN-PROTEIN LIGASE XBAT35-RELATED"/>
    <property type="match status" value="1"/>
</dbReference>
<sequence>MGQQSSRDESLHRQVNCGNSDRIVALVREGAGLEGVDREGKTPLIVACMNPELLNVAKTLIELGANVNAYRRGSHAGTPLHHAAENGLDQTVKLLLSHRVVLMVELLLNVSANVLVMNDDGQSPLDVARVKGYSNVVNTIEPYLPFLRLAAGALWATHSGSVGSSMDVNKNVGQYVLANIALFCSWVVVVPCASHKFKKRLKFELAIYPSSQHAKPRTVIALWKAKIKEPKFRRADPALIIFDKSTKTRYKLASENEGDKQQLQWLYNACKGISPVMRPPLPHNIRNPVVSVTAPPSIAEDVNLAMANDWDNSVDNTSPNGWGPAGRPLPVPPSKVSSSGWLDESGMAPEPGSSGNPTRHVQSQHNTNVAPTTHKIPITASSIPSAPPISEVVVDGPIYYPSIASSSIDLSTPSVEKIPARTSEVKENGGTSSSCVICLDAPIEGACVPCGHMVGCMSCLNEIKAKKWGCPVCRAMINQVMKIYAV</sequence>
<reference evidence="8 9" key="1">
    <citation type="submission" date="2020-04" db="EMBL/GenBank/DDBJ databases">
        <title>Plant Genome Project.</title>
        <authorList>
            <person name="Zhang R.-G."/>
        </authorList>
    </citation>
    <scope>NUCLEOTIDE SEQUENCE [LARGE SCALE GENOMIC DNA]</scope>
    <source>
        <strain evidence="8">YNK0</strain>
        <tissue evidence="8">Leaf</tissue>
    </source>
</reference>
<dbReference type="InterPro" id="IPR013083">
    <property type="entry name" value="Znf_RING/FYVE/PHD"/>
</dbReference>
<keyword evidence="9" id="KW-1185">Reference proteome</keyword>
<evidence type="ECO:0000313" key="8">
    <source>
        <dbReference type="EMBL" id="KAF8401897.1"/>
    </source>
</evidence>
<dbReference type="InterPro" id="IPR001841">
    <property type="entry name" value="Znf_RING"/>
</dbReference>
<dbReference type="OrthoDB" id="1711136at2759"/>
<dbReference type="InterPro" id="IPR036770">
    <property type="entry name" value="Ankyrin_rpt-contain_sf"/>
</dbReference>
<keyword evidence="1" id="KW-0677">Repeat</keyword>
<name>A0A835DIK0_TETSI</name>
<keyword evidence="4" id="KW-0863">Zinc-finger</keyword>
<dbReference type="AlphaFoldDB" id="A0A835DIK0"/>
<keyword evidence="4" id="KW-0862">Zinc</keyword>